<organism evidence="11 12">
    <name type="scientific">Virgibacillus chiguensis</name>
    <dbReference type="NCBI Taxonomy" id="411959"/>
    <lineage>
        <taxon>Bacteria</taxon>
        <taxon>Bacillati</taxon>
        <taxon>Bacillota</taxon>
        <taxon>Bacilli</taxon>
        <taxon>Bacillales</taxon>
        <taxon>Bacillaceae</taxon>
        <taxon>Virgibacillus</taxon>
    </lineage>
</organism>
<dbReference type="Pfam" id="PF13537">
    <property type="entry name" value="GATase_7"/>
    <property type="match status" value="1"/>
</dbReference>
<dbReference type="RefSeq" id="WP_073008421.1">
    <property type="nucleotide sequence ID" value="NZ_FQXD01000007.1"/>
</dbReference>
<evidence type="ECO:0000256" key="6">
    <source>
        <dbReference type="ARBA" id="ARBA00022888"/>
    </source>
</evidence>
<feature type="domain" description="Asparagine synthetase" evidence="9">
    <location>
        <begin position="236"/>
        <end position="588"/>
    </location>
</feature>
<dbReference type="EC" id="6.3.5.4" evidence="3"/>
<evidence type="ECO:0000256" key="2">
    <source>
        <dbReference type="ARBA" id="ARBA00005752"/>
    </source>
</evidence>
<dbReference type="InterPro" id="IPR006426">
    <property type="entry name" value="Asn_synth_AEB"/>
</dbReference>
<feature type="domain" description="Glutamine amidotransferase type-2" evidence="10">
    <location>
        <begin position="58"/>
        <end position="156"/>
    </location>
</feature>
<accession>A0A1M5TAV3</accession>
<dbReference type="PIRSF" id="PIRSF001589">
    <property type="entry name" value="Asn_synthetase_glu-h"/>
    <property type="match status" value="1"/>
</dbReference>
<dbReference type="GO" id="GO:0004066">
    <property type="term" value="F:asparagine synthase (glutamine-hydrolyzing) activity"/>
    <property type="evidence" value="ECO:0007669"/>
    <property type="project" value="UniProtKB-EC"/>
</dbReference>
<evidence type="ECO:0000256" key="4">
    <source>
        <dbReference type="ARBA" id="ARBA00022741"/>
    </source>
</evidence>
<comment type="catalytic activity">
    <reaction evidence="7">
        <text>L-aspartate + L-glutamine + ATP + H2O = L-asparagine + L-glutamate + AMP + diphosphate + H(+)</text>
        <dbReference type="Rhea" id="RHEA:12228"/>
        <dbReference type="ChEBI" id="CHEBI:15377"/>
        <dbReference type="ChEBI" id="CHEBI:15378"/>
        <dbReference type="ChEBI" id="CHEBI:29985"/>
        <dbReference type="ChEBI" id="CHEBI:29991"/>
        <dbReference type="ChEBI" id="CHEBI:30616"/>
        <dbReference type="ChEBI" id="CHEBI:33019"/>
        <dbReference type="ChEBI" id="CHEBI:58048"/>
        <dbReference type="ChEBI" id="CHEBI:58359"/>
        <dbReference type="ChEBI" id="CHEBI:456215"/>
        <dbReference type="EC" id="6.3.5.4"/>
    </reaction>
</comment>
<keyword evidence="6" id="KW-0028">Amino-acid biosynthesis</keyword>
<dbReference type="InterPro" id="IPR051786">
    <property type="entry name" value="ASN_synthetase/amidase"/>
</dbReference>
<gene>
    <name evidence="11" type="ORF">SAMN05421807_107174</name>
</gene>
<sequence length="598" mass="71276">MNWFIMSSQINRKIIDIEKFQILTSKFINNKGQVNEIFFNGFHFIYMLTNNSRRSSILSVDKNLFIFGDIEMHNKNELARKYNLLKDSRSAIDEFSILLTIYQKKGIDVLNEIVGDFSIIIIDTDKNIKYFIRDQLGKKTLFHTYEEDHFFVSSDLFLLDHIIKNRKLNTDYFFEYFNRNGVIDNKLTPYKRVYRIPSGHYIRVQEKEHITFEYWCLTRTIQKETKLQEEEYTEQFYSLLENSVKSRIQDHSKSAVMLSGGLDSTSVYAISKLMEQKSDIKVSSVSAVFDQLKEADERQYINPLLEKYNDKGHFVNYDDNLLYENIPFNSPYSHEPFVDILTYEFTNKTIERAAEREYLNILTGFGGDHLLAGSLFMTKDFFKKGKLKKIVSFLTNHAIVNNISAFNLLKKYTLFPNVATYHSVNKYTNYYHEITNKLKNIKYYHQKELYIQLLNTKPHYIDRILGGRNNVSIHHPFLDRKLIEFVYNLPPEFRLSKTYNKYILRESMKKLLTNDIINNLNKVDHDVHTYESIQKNWSTIYRRFNEPLLINELNLVSHLDWNDKLIQWRNGVEQNDDFWTLLSIEVWYKKYLQKVKSD</sequence>
<dbReference type="GO" id="GO:0006529">
    <property type="term" value="P:asparagine biosynthetic process"/>
    <property type="evidence" value="ECO:0007669"/>
    <property type="project" value="UniProtKB-KW"/>
</dbReference>
<dbReference type="PANTHER" id="PTHR43284:SF1">
    <property type="entry name" value="ASPARAGINE SYNTHETASE"/>
    <property type="match status" value="1"/>
</dbReference>
<dbReference type="Proteomes" id="UP000184079">
    <property type="component" value="Unassembled WGS sequence"/>
</dbReference>
<name>A0A1M5TAV3_9BACI</name>
<feature type="binding site" evidence="8">
    <location>
        <position position="93"/>
    </location>
    <ligand>
        <name>L-glutamine</name>
        <dbReference type="ChEBI" id="CHEBI:58359"/>
    </ligand>
</feature>
<proteinExistence type="inferred from homology"/>
<evidence type="ECO:0000256" key="1">
    <source>
        <dbReference type="ARBA" id="ARBA00005187"/>
    </source>
</evidence>
<evidence type="ECO:0000259" key="10">
    <source>
        <dbReference type="Pfam" id="PF13537"/>
    </source>
</evidence>
<keyword evidence="6" id="KW-0061">Asparagine biosynthesis</keyword>
<keyword evidence="4 8" id="KW-0547">Nucleotide-binding</keyword>
<comment type="similarity">
    <text evidence="2">Belongs to the asparagine synthetase family.</text>
</comment>
<dbReference type="InterPro" id="IPR017932">
    <property type="entry name" value="GATase_2_dom"/>
</dbReference>
<dbReference type="AlphaFoldDB" id="A0A1M5TAV3"/>
<evidence type="ECO:0000256" key="5">
    <source>
        <dbReference type="ARBA" id="ARBA00022840"/>
    </source>
</evidence>
<dbReference type="EMBL" id="FQXD01000007">
    <property type="protein sequence ID" value="SHH47831.1"/>
    <property type="molecule type" value="Genomic_DNA"/>
</dbReference>
<reference evidence="12" key="1">
    <citation type="submission" date="2016-11" db="EMBL/GenBank/DDBJ databases">
        <authorList>
            <person name="Varghese N."/>
            <person name="Submissions S."/>
        </authorList>
    </citation>
    <scope>NUCLEOTIDE SEQUENCE [LARGE SCALE GENOMIC DNA]</scope>
    <source>
        <strain evidence="12">CGMCC 1.6496</strain>
    </source>
</reference>
<dbReference type="InterPro" id="IPR014729">
    <property type="entry name" value="Rossmann-like_a/b/a_fold"/>
</dbReference>
<dbReference type="Gene3D" id="3.40.50.620">
    <property type="entry name" value="HUPs"/>
    <property type="match status" value="1"/>
</dbReference>
<comment type="pathway">
    <text evidence="1">Amino-acid biosynthesis; L-asparagine biosynthesis; L-asparagine from L-aspartate (L-Gln route): step 1/1.</text>
</comment>
<dbReference type="InterPro" id="IPR029055">
    <property type="entry name" value="Ntn_hydrolases_N"/>
</dbReference>
<dbReference type="SUPFAM" id="SSF56235">
    <property type="entry name" value="N-terminal nucleophile aminohydrolases (Ntn hydrolases)"/>
    <property type="match status" value="1"/>
</dbReference>
<evidence type="ECO:0000256" key="3">
    <source>
        <dbReference type="ARBA" id="ARBA00012737"/>
    </source>
</evidence>
<keyword evidence="12" id="KW-1185">Reference proteome</keyword>
<dbReference type="Gene3D" id="3.60.20.10">
    <property type="entry name" value="Glutamine Phosphoribosylpyrophosphate, subunit 1, domain 1"/>
    <property type="match status" value="1"/>
</dbReference>
<dbReference type="Pfam" id="PF00733">
    <property type="entry name" value="Asn_synthase"/>
    <property type="match status" value="1"/>
</dbReference>
<dbReference type="InterPro" id="IPR001962">
    <property type="entry name" value="Asn_synthase"/>
</dbReference>
<dbReference type="PANTHER" id="PTHR43284">
    <property type="entry name" value="ASPARAGINE SYNTHETASE (GLUTAMINE-HYDROLYZING)"/>
    <property type="match status" value="1"/>
</dbReference>
<dbReference type="SUPFAM" id="SSF52402">
    <property type="entry name" value="Adenine nucleotide alpha hydrolases-like"/>
    <property type="match status" value="1"/>
</dbReference>
<evidence type="ECO:0000259" key="9">
    <source>
        <dbReference type="Pfam" id="PF00733"/>
    </source>
</evidence>
<evidence type="ECO:0000313" key="11">
    <source>
        <dbReference type="EMBL" id="SHH47831.1"/>
    </source>
</evidence>
<evidence type="ECO:0000256" key="7">
    <source>
        <dbReference type="ARBA" id="ARBA00048741"/>
    </source>
</evidence>
<keyword evidence="5 8" id="KW-0067">ATP-binding</keyword>
<evidence type="ECO:0000313" key="12">
    <source>
        <dbReference type="Proteomes" id="UP000184079"/>
    </source>
</evidence>
<evidence type="ECO:0000256" key="8">
    <source>
        <dbReference type="PIRSR" id="PIRSR001589-2"/>
    </source>
</evidence>
<dbReference type="GO" id="GO:0005524">
    <property type="term" value="F:ATP binding"/>
    <property type="evidence" value="ECO:0007669"/>
    <property type="project" value="UniProtKB-KW"/>
</dbReference>
<dbReference type="CDD" id="cd01991">
    <property type="entry name" value="Asn_synthase_B_C"/>
    <property type="match status" value="1"/>
</dbReference>
<dbReference type="OrthoDB" id="9763290at2"/>
<protein>
    <recommendedName>
        <fullName evidence="3">asparagine synthase (glutamine-hydrolyzing)</fullName>
        <ecNumber evidence="3">6.3.5.4</ecNumber>
    </recommendedName>
</protein>